<dbReference type="SUPFAM" id="SSF49842">
    <property type="entry name" value="TNF-like"/>
    <property type="match status" value="1"/>
</dbReference>
<keyword evidence="3 4" id="KW-0732">Signal</keyword>
<evidence type="ECO:0000256" key="1">
    <source>
        <dbReference type="ARBA" id="ARBA00004613"/>
    </source>
</evidence>
<dbReference type="PRINTS" id="PR00007">
    <property type="entry name" value="COMPLEMNTC1Q"/>
</dbReference>
<dbReference type="RefSeq" id="XP_013383672.1">
    <property type="nucleotide sequence ID" value="XM_013528218.1"/>
</dbReference>
<dbReference type="PANTHER" id="PTHR22923:SF116">
    <property type="entry name" value="C1Q DOMAIN-CONTAINING PROTEIN"/>
    <property type="match status" value="1"/>
</dbReference>
<dbReference type="PANTHER" id="PTHR22923">
    <property type="entry name" value="CEREBELLIN-RELATED"/>
    <property type="match status" value="1"/>
</dbReference>
<dbReference type="InterPro" id="IPR008983">
    <property type="entry name" value="Tumour_necrosis_fac-like_dom"/>
</dbReference>
<dbReference type="InParanoid" id="A0A1S3HCB6"/>
<feature type="chain" id="PRO_5010360004" evidence="4">
    <location>
        <begin position="29"/>
        <end position="175"/>
    </location>
</feature>
<dbReference type="GeneID" id="106154013"/>
<dbReference type="PROSITE" id="PS50871">
    <property type="entry name" value="C1Q"/>
    <property type="match status" value="1"/>
</dbReference>
<evidence type="ECO:0000256" key="4">
    <source>
        <dbReference type="SAM" id="SignalP"/>
    </source>
</evidence>
<accession>A0A1S3HCB6</accession>
<dbReference type="Pfam" id="PF00386">
    <property type="entry name" value="C1q"/>
    <property type="match status" value="1"/>
</dbReference>
<dbReference type="KEGG" id="lak:106154013"/>
<comment type="subcellular location">
    <subcellularLocation>
        <location evidence="1">Secreted</location>
    </subcellularLocation>
</comment>
<dbReference type="InterPro" id="IPR050822">
    <property type="entry name" value="Cerebellin_Synaptic_Org"/>
</dbReference>
<keyword evidence="6" id="KW-1185">Reference proteome</keyword>
<evidence type="ECO:0000313" key="7">
    <source>
        <dbReference type="RefSeq" id="XP_013383672.1"/>
    </source>
</evidence>
<dbReference type="AlphaFoldDB" id="A0A1S3HCB6"/>
<reference evidence="7" key="1">
    <citation type="submission" date="2025-08" db="UniProtKB">
        <authorList>
            <consortium name="RefSeq"/>
        </authorList>
    </citation>
    <scope>IDENTIFICATION</scope>
    <source>
        <tissue evidence="7">Gonads</tissue>
    </source>
</reference>
<dbReference type="InterPro" id="IPR001073">
    <property type="entry name" value="C1q_dom"/>
</dbReference>
<dbReference type="GO" id="GO:0005576">
    <property type="term" value="C:extracellular region"/>
    <property type="evidence" value="ECO:0007669"/>
    <property type="project" value="UniProtKB-SubCell"/>
</dbReference>
<proteinExistence type="predicted"/>
<feature type="signal peptide" evidence="4">
    <location>
        <begin position="1"/>
        <end position="28"/>
    </location>
</feature>
<gene>
    <name evidence="7" type="primary">LOC106154013</name>
</gene>
<protein>
    <submittedName>
        <fullName evidence="7">Complement C1q-like protein 4</fullName>
    </submittedName>
</protein>
<evidence type="ECO:0000259" key="5">
    <source>
        <dbReference type="PROSITE" id="PS50871"/>
    </source>
</evidence>
<sequence length="175" mass="19140">MATIRINLKKVAPLAILLLSLAFVVGQARRGRNRTLTKVAFSAKLRHDYKNLGIGQGIIFEEVVTNVGNGFHAYTGVFSCPVGGTYFFTVNLVSSSVSKDFEKRTEVSLVYFGYTKMVVPVINNGDHNSGGNSVIFHCRTGGVVQLLVSYADNDNDAIVSQRYSSFSGYLLFPDD</sequence>
<dbReference type="Proteomes" id="UP000085678">
    <property type="component" value="Unplaced"/>
</dbReference>
<keyword evidence="2" id="KW-0964">Secreted</keyword>
<evidence type="ECO:0000256" key="3">
    <source>
        <dbReference type="ARBA" id="ARBA00022729"/>
    </source>
</evidence>
<organism evidence="6 7">
    <name type="scientific">Lingula anatina</name>
    <name type="common">Brachiopod</name>
    <name type="synonym">Lingula unguis</name>
    <dbReference type="NCBI Taxonomy" id="7574"/>
    <lineage>
        <taxon>Eukaryota</taxon>
        <taxon>Metazoa</taxon>
        <taxon>Spiralia</taxon>
        <taxon>Lophotrochozoa</taxon>
        <taxon>Brachiopoda</taxon>
        <taxon>Linguliformea</taxon>
        <taxon>Lingulata</taxon>
        <taxon>Lingulida</taxon>
        <taxon>Linguloidea</taxon>
        <taxon>Lingulidae</taxon>
        <taxon>Lingula</taxon>
    </lineage>
</organism>
<dbReference type="SMART" id="SM00110">
    <property type="entry name" value="C1Q"/>
    <property type="match status" value="1"/>
</dbReference>
<name>A0A1S3HCB6_LINAN</name>
<dbReference type="OrthoDB" id="6146865at2759"/>
<evidence type="ECO:0000256" key="2">
    <source>
        <dbReference type="ARBA" id="ARBA00022525"/>
    </source>
</evidence>
<evidence type="ECO:0000313" key="6">
    <source>
        <dbReference type="Proteomes" id="UP000085678"/>
    </source>
</evidence>
<feature type="domain" description="C1q" evidence="5">
    <location>
        <begin position="34"/>
        <end position="175"/>
    </location>
</feature>
<dbReference type="Gene3D" id="2.60.120.40">
    <property type="match status" value="1"/>
</dbReference>